<keyword evidence="1" id="KW-0812">Transmembrane</keyword>
<dbReference type="Proteomes" id="UP000545332">
    <property type="component" value="Unassembled WGS sequence"/>
</dbReference>
<reference evidence="2 3" key="1">
    <citation type="submission" date="2019-09" db="EMBL/GenBank/DDBJ databases">
        <title>Bird 10,000 Genomes (B10K) Project - Family phase.</title>
        <authorList>
            <person name="Zhang G."/>
        </authorList>
    </citation>
    <scope>NUCLEOTIDE SEQUENCE [LARGE SCALE GENOMIC DNA]</scope>
    <source>
        <strain evidence="2">B10K-MSB-42743</strain>
        <tissue evidence="2">Heart</tissue>
    </source>
</reference>
<feature type="non-terminal residue" evidence="2">
    <location>
        <position position="106"/>
    </location>
</feature>
<dbReference type="OrthoDB" id="9363976at2759"/>
<dbReference type="AlphaFoldDB" id="A0A7K4KIT2"/>
<keyword evidence="1" id="KW-1133">Transmembrane helix</keyword>
<keyword evidence="1" id="KW-0472">Membrane</keyword>
<accession>A0A7K4KIT2</accession>
<feature type="transmembrane region" description="Helical" evidence="1">
    <location>
        <begin position="30"/>
        <end position="54"/>
    </location>
</feature>
<feature type="non-terminal residue" evidence="2">
    <location>
        <position position="1"/>
    </location>
</feature>
<sequence>ALVDVPLYWALITLMFVILSLFCNSSFFNATVVLSLIICTIGYGISLVLLMYLIAFKFHKGRTNRYFWSFIIILVSLIFDMFYGRRRIISLVFSALIPVFPLLGWQ</sequence>
<proteinExistence type="predicted"/>
<gene>
    <name evidence="2" type="primary">Abca5_1</name>
    <name evidence="2" type="ORF">CRYSOU_R15849</name>
</gene>
<evidence type="ECO:0000256" key="1">
    <source>
        <dbReference type="SAM" id="Phobius"/>
    </source>
</evidence>
<feature type="transmembrane region" description="Helical" evidence="1">
    <location>
        <begin position="88"/>
        <end position="105"/>
    </location>
</feature>
<organism evidence="2 3">
    <name type="scientific">Crypturellus soui</name>
    <dbReference type="NCBI Taxonomy" id="458187"/>
    <lineage>
        <taxon>Eukaryota</taxon>
        <taxon>Metazoa</taxon>
        <taxon>Chordata</taxon>
        <taxon>Craniata</taxon>
        <taxon>Vertebrata</taxon>
        <taxon>Euteleostomi</taxon>
        <taxon>Archelosauria</taxon>
        <taxon>Archosauria</taxon>
        <taxon>Dinosauria</taxon>
        <taxon>Saurischia</taxon>
        <taxon>Theropoda</taxon>
        <taxon>Coelurosauria</taxon>
        <taxon>Aves</taxon>
        <taxon>Palaeognathae</taxon>
        <taxon>Tinamiformes</taxon>
        <taxon>Tinamidae</taxon>
        <taxon>Crypturellus</taxon>
    </lineage>
</organism>
<protein>
    <submittedName>
        <fullName evidence="2">ABCA5 protein</fullName>
    </submittedName>
</protein>
<dbReference type="EMBL" id="VWPX01012618">
    <property type="protein sequence ID" value="NWI16265.1"/>
    <property type="molecule type" value="Genomic_DNA"/>
</dbReference>
<comment type="caution">
    <text evidence="2">The sequence shown here is derived from an EMBL/GenBank/DDBJ whole genome shotgun (WGS) entry which is preliminary data.</text>
</comment>
<name>A0A7K4KIT2_9AVES</name>
<feature type="transmembrane region" description="Helical" evidence="1">
    <location>
        <begin position="66"/>
        <end position="83"/>
    </location>
</feature>
<evidence type="ECO:0000313" key="3">
    <source>
        <dbReference type="Proteomes" id="UP000545332"/>
    </source>
</evidence>
<evidence type="ECO:0000313" key="2">
    <source>
        <dbReference type="EMBL" id="NWI16265.1"/>
    </source>
</evidence>
<keyword evidence="3" id="KW-1185">Reference proteome</keyword>
<feature type="transmembrane region" description="Helical" evidence="1">
    <location>
        <begin position="6"/>
        <end position="23"/>
    </location>
</feature>